<evidence type="ECO:0000259" key="5">
    <source>
        <dbReference type="PROSITE" id="PS50878"/>
    </source>
</evidence>
<dbReference type="InterPro" id="IPR035892">
    <property type="entry name" value="C2_domain_sf"/>
</dbReference>
<comment type="caution">
    <text evidence="6">The sequence shown here is derived from an EMBL/GenBank/DDBJ whole genome shotgun (WGS) entry which is preliminary data.</text>
</comment>
<dbReference type="GO" id="GO:0046488">
    <property type="term" value="P:phosphatidylinositol metabolic process"/>
    <property type="evidence" value="ECO:0007669"/>
    <property type="project" value="TreeGrafter"/>
</dbReference>
<dbReference type="EC" id="3.1.4.11" evidence="2"/>
<reference evidence="6" key="1">
    <citation type="submission" date="2023-07" db="EMBL/GenBank/DDBJ databases">
        <title>Chromosome-level genome assembly of Artemia franciscana.</title>
        <authorList>
            <person name="Jo E."/>
        </authorList>
    </citation>
    <scope>NUCLEOTIDE SEQUENCE</scope>
    <source>
        <tissue evidence="6">Whole body</tissue>
    </source>
</reference>
<dbReference type="SMART" id="SM00149">
    <property type="entry name" value="PLCYc"/>
    <property type="match status" value="1"/>
</dbReference>
<keyword evidence="2" id="KW-0443">Lipid metabolism</keyword>
<feature type="domain" description="C2" evidence="3">
    <location>
        <begin position="1012"/>
        <end position="1142"/>
    </location>
</feature>
<dbReference type="SUPFAM" id="SSF47473">
    <property type="entry name" value="EF-hand"/>
    <property type="match status" value="1"/>
</dbReference>
<dbReference type="EMBL" id="JAVRJZ010000012">
    <property type="protein sequence ID" value="KAK2716311.1"/>
    <property type="molecule type" value="Genomic_DNA"/>
</dbReference>
<dbReference type="PROSITE" id="PS50008">
    <property type="entry name" value="PIPLC_Y_DOMAIN"/>
    <property type="match status" value="1"/>
</dbReference>
<dbReference type="SMART" id="SM00148">
    <property type="entry name" value="PLCXc"/>
    <property type="match status" value="1"/>
</dbReference>
<dbReference type="PROSITE" id="PS50878">
    <property type="entry name" value="RT_POL"/>
    <property type="match status" value="1"/>
</dbReference>
<dbReference type="InterPro" id="IPR000477">
    <property type="entry name" value="RT_dom"/>
</dbReference>
<dbReference type="CDD" id="cd08591">
    <property type="entry name" value="PI-PLCc_beta"/>
    <property type="match status" value="1"/>
</dbReference>
<dbReference type="PANTHER" id="PTHR10336:SF149">
    <property type="entry name" value="1-PHOSPHATIDYLINOSITOL 4,5-BISPHOSPHATE PHOSPHODIESTERASE CLASSES I AND II"/>
    <property type="match status" value="1"/>
</dbReference>
<dbReference type="SUPFAM" id="SSF51695">
    <property type="entry name" value="PLC-like phosphodiesterases"/>
    <property type="match status" value="1"/>
</dbReference>
<dbReference type="Pfam" id="PF00387">
    <property type="entry name" value="PI-PLC-Y"/>
    <property type="match status" value="1"/>
</dbReference>
<name>A0AA88I1B8_ARTSF</name>
<evidence type="ECO:0000313" key="6">
    <source>
        <dbReference type="EMBL" id="KAK2716311.1"/>
    </source>
</evidence>
<accession>A0AA88I1B8</accession>
<sequence>MDVLTSTIQSLNDSAMGEDLVHNKMLRALPPTFLVPLLYLFNRCWDSGTVPSAWKSSILVPIYKGKGDRSDPASYRPIALTSCIAKLYEKMIKLRFEPLIDNSLIAEQAGFRKGRSTLDNLIQLDHDIKKAFTRKRVVSAVFFDIKKAYDTLDPFAILRQAHKFNVGNNFWKWCRAMLFNRTIKTRVGSICSSASTVSLGVPQGGVLSPLLFNILINDIILADMPSIKFVLYADDLALWTEGSSPEACQPKLQGAIDKLSIWLNTKNLVFSIPKTTGMVFSRKIDLRQDCLSINLTLYKQQIHFARNVKFLGMWLDSKLNWNDHISHLCDALEKRLNFMRAVAGQKWGASRDSLQKLFTSIIYGKIEYCLPVYYSASKKLISKIESIVHHGLRLITGALKSTPIAALFNEGDFLKNLMKLEPTSLNPSLLNGERVLKWNENSPRSAFVILKVDSDSFFLSWEKRPGKTLRFLDISCIRDTRTGRYAVSPKYLQFSKRISSKNGCLRDKTVRICYGNDFVNNKFLNFTFSSKHVAKIWCDEILKVAYSLYNLNGSVERFLKKAYTKLLLESVESVRSKHVLQIKYLEELFGLNKEDSSKLKKALNVYGVRISNQKIPINVSTNTNTNESKKCIKIKHPEVDKIFARICEEKKQYLKPDQFVDGLNNVQQRDPLLHEMLEPFANTPEDLEILNQKEPSTTDDESPPCGLASHKRLFRYYISEKGLPVKLDKLDLCDMTKPLGHYFINSSHNTYLTGDQLTSESSSEMYRQALLSGCRCIELDFWDGNFISKPIVTHGFTFVKKILAKDAIDAIAESTFKTSEYPVILSFENHCSKSNQAKIAEYCRESFGEMLLDGAIDGYPLEPNHPLPPPSLLKRKIMIKNKKGTAGEETEAGAGISPLVNYIQPVHFHGFEQAKLQQKNYEMSSFSEAKAKTLLKEQPVDFVDYNKRQLSRVYPDGTQIDSSNFMPNDFWNAGVQMVALNFQTLDLPMQLNLALFEFNNRCGYLLKPDIMRREDISFDPLSQSTIDSIVPLKVSIKVISGQLLSNKRIWTFVEVEMYGIPVDTKVCQLFDTTKIIPSNGINTFYNAFPFVFSKVVFPDLAFLRLAVYENKSANSNFIFCDRRFIGHRVIPVSAISPGYKHI</sequence>
<dbReference type="GO" id="GO:0005737">
    <property type="term" value="C:cytoplasm"/>
    <property type="evidence" value="ECO:0007669"/>
    <property type="project" value="TreeGrafter"/>
</dbReference>
<dbReference type="CDD" id="cd13361">
    <property type="entry name" value="PH_PLC_beta"/>
    <property type="match status" value="1"/>
</dbReference>
<gene>
    <name evidence="6" type="ORF">QYM36_010777</name>
</gene>
<keyword evidence="2" id="KW-0378">Hydrolase</keyword>
<dbReference type="Proteomes" id="UP001187531">
    <property type="component" value="Unassembled WGS sequence"/>
</dbReference>
<evidence type="ECO:0000256" key="2">
    <source>
        <dbReference type="RuleBase" id="RU361133"/>
    </source>
</evidence>
<dbReference type="InterPro" id="IPR001711">
    <property type="entry name" value="PLipase_C_Pinositol-sp_Y"/>
</dbReference>
<dbReference type="AlphaFoldDB" id="A0AA88I1B8"/>
<dbReference type="GO" id="GO:0007186">
    <property type="term" value="P:G protein-coupled receptor signaling pathway"/>
    <property type="evidence" value="ECO:0007669"/>
    <property type="project" value="TreeGrafter"/>
</dbReference>
<dbReference type="GO" id="GO:0051209">
    <property type="term" value="P:release of sequestered calcium ion into cytosol"/>
    <property type="evidence" value="ECO:0007669"/>
    <property type="project" value="TreeGrafter"/>
</dbReference>
<dbReference type="Gene3D" id="2.30.29.240">
    <property type="match status" value="1"/>
</dbReference>
<dbReference type="Gene3D" id="1.10.238.10">
    <property type="entry name" value="EF-hand"/>
    <property type="match status" value="1"/>
</dbReference>
<feature type="domain" description="PI-PLC Y-box" evidence="4">
    <location>
        <begin position="896"/>
        <end position="1012"/>
    </location>
</feature>
<dbReference type="GO" id="GO:0071897">
    <property type="term" value="P:DNA biosynthetic process"/>
    <property type="evidence" value="ECO:0007669"/>
    <property type="project" value="UniProtKB-ARBA"/>
</dbReference>
<dbReference type="Gene3D" id="2.60.40.150">
    <property type="entry name" value="C2 domain"/>
    <property type="match status" value="1"/>
</dbReference>
<dbReference type="GO" id="GO:0004435">
    <property type="term" value="F:phosphatidylinositol-4,5-bisphosphate phospholipase C activity"/>
    <property type="evidence" value="ECO:0007669"/>
    <property type="project" value="UniProtKB-EC"/>
</dbReference>
<dbReference type="SUPFAM" id="SSF56672">
    <property type="entry name" value="DNA/RNA polymerases"/>
    <property type="match status" value="1"/>
</dbReference>
<dbReference type="InterPro" id="IPR043502">
    <property type="entry name" value="DNA/RNA_pol_sf"/>
</dbReference>
<dbReference type="CDD" id="cd00275">
    <property type="entry name" value="C2_PLC_like"/>
    <property type="match status" value="1"/>
</dbReference>
<dbReference type="PANTHER" id="PTHR10336">
    <property type="entry name" value="PHOSPHOINOSITIDE-SPECIFIC PHOSPHOLIPASE C FAMILY PROTEIN"/>
    <property type="match status" value="1"/>
</dbReference>
<dbReference type="PROSITE" id="PS50004">
    <property type="entry name" value="C2"/>
    <property type="match status" value="1"/>
</dbReference>
<dbReference type="InterPro" id="IPR011992">
    <property type="entry name" value="EF-hand-dom_pair"/>
</dbReference>
<dbReference type="Pfam" id="PF00078">
    <property type="entry name" value="RVT_1"/>
    <property type="match status" value="1"/>
</dbReference>
<feature type="domain" description="Reverse transcriptase" evidence="5">
    <location>
        <begin position="43"/>
        <end position="315"/>
    </location>
</feature>
<dbReference type="SUPFAM" id="SSF49562">
    <property type="entry name" value="C2 domain (Calcium/lipid-binding domain, CaLB)"/>
    <property type="match status" value="1"/>
</dbReference>
<keyword evidence="2" id="KW-0442">Lipid degradation</keyword>
<evidence type="ECO:0000259" key="3">
    <source>
        <dbReference type="PROSITE" id="PS50004"/>
    </source>
</evidence>
<keyword evidence="7" id="KW-1185">Reference proteome</keyword>
<proteinExistence type="predicted"/>
<dbReference type="InterPro" id="IPR000008">
    <property type="entry name" value="C2_dom"/>
</dbReference>
<dbReference type="InterPro" id="IPR037862">
    <property type="entry name" value="PLC-beta_PH"/>
</dbReference>
<dbReference type="InterPro" id="IPR017946">
    <property type="entry name" value="PLC-like_Pdiesterase_TIM-brl"/>
</dbReference>
<dbReference type="InterPro" id="IPR000909">
    <property type="entry name" value="PLipase_C_PInositol-sp_X_dom"/>
</dbReference>
<dbReference type="Gene3D" id="3.20.20.190">
    <property type="entry name" value="Phosphatidylinositol (PI) phosphodiesterase"/>
    <property type="match status" value="1"/>
</dbReference>
<dbReference type="InterPro" id="IPR001192">
    <property type="entry name" value="PI-PLC_fam"/>
</dbReference>
<dbReference type="GO" id="GO:0048015">
    <property type="term" value="P:phosphatidylinositol-mediated signaling"/>
    <property type="evidence" value="ECO:0007669"/>
    <property type="project" value="TreeGrafter"/>
</dbReference>
<dbReference type="Pfam" id="PF17787">
    <property type="entry name" value="PH_14"/>
    <property type="match status" value="1"/>
</dbReference>
<evidence type="ECO:0000259" key="4">
    <source>
        <dbReference type="PROSITE" id="PS50008"/>
    </source>
</evidence>
<keyword evidence="1" id="KW-0807">Transducer</keyword>
<dbReference type="PROSITE" id="PS50007">
    <property type="entry name" value="PIPLC_X_DOMAIN"/>
    <property type="match status" value="1"/>
</dbReference>
<dbReference type="PRINTS" id="PR00390">
    <property type="entry name" value="PHPHLIPASEC"/>
</dbReference>
<evidence type="ECO:0000313" key="7">
    <source>
        <dbReference type="Proteomes" id="UP001187531"/>
    </source>
</evidence>
<dbReference type="CDD" id="cd01650">
    <property type="entry name" value="RT_nLTR_like"/>
    <property type="match status" value="1"/>
</dbReference>
<protein>
    <recommendedName>
        <fullName evidence="2">Phosphoinositide phospholipase C</fullName>
        <ecNumber evidence="2">3.1.4.11</ecNumber>
    </recommendedName>
</protein>
<evidence type="ECO:0000256" key="1">
    <source>
        <dbReference type="ARBA" id="ARBA00023224"/>
    </source>
</evidence>
<dbReference type="Pfam" id="PF00388">
    <property type="entry name" value="PI-PLC-X"/>
    <property type="match status" value="1"/>
</dbReference>
<organism evidence="6 7">
    <name type="scientific">Artemia franciscana</name>
    <name type="common">Brine shrimp</name>
    <name type="synonym">Artemia sanfranciscana</name>
    <dbReference type="NCBI Taxonomy" id="6661"/>
    <lineage>
        <taxon>Eukaryota</taxon>
        <taxon>Metazoa</taxon>
        <taxon>Ecdysozoa</taxon>
        <taxon>Arthropoda</taxon>
        <taxon>Crustacea</taxon>
        <taxon>Branchiopoda</taxon>
        <taxon>Anostraca</taxon>
        <taxon>Artemiidae</taxon>
        <taxon>Artemia</taxon>
    </lineage>
</organism>
<comment type="catalytic activity">
    <reaction evidence="2">
        <text>a 1,2-diacyl-sn-glycero-3-phospho-(1D-myo-inositol-4,5-bisphosphate) + H2O = 1D-myo-inositol 1,4,5-trisphosphate + a 1,2-diacyl-sn-glycerol + H(+)</text>
        <dbReference type="Rhea" id="RHEA:33179"/>
        <dbReference type="ChEBI" id="CHEBI:15377"/>
        <dbReference type="ChEBI" id="CHEBI:15378"/>
        <dbReference type="ChEBI" id="CHEBI:17815"/>
        <dbReference type="ChEBI" id="CHEBI:58456"/>
        <dbReference type="ChEBI" id="CHEBI:203600"/>
        <dbReference type="EC" id="3.1.4.11"/>
    </reaction>
</comment>
<dbReference type="GO" id="GO:0016042">
    <property type="term" value="P:lipid catabolic process"/>
    <property type="evidence" value="ECO:0007669"/>
    <property type="project" value="UniProtKB-KW"/>
</dbReference>
<dbReference type="SUPFAM" id="SSF50729">
    <property type="entry name" value="PH domain-like"/>
    <property type="match status" value="1"/>
</dbReference>